<reference evidence="1 2" key="1">
    <citation type="submission" date="2013-07" db="EMBL/GenBank/DDBJ databases">
        <title>Comparative Genomic and Metabolomic Analysis of Twelve Strains of Pseudoalteromonas luteoviolacea.</title>
        <authorList>
            <person name="Vynne N.G."/>
            <person name="Mansson M."/>
            <person name="Gram L."/>
        </authorList>
    </citation>
    <scope>NUCLEOTIDE SEQUENCE [LARGE SCALE GENOMIC DNA]</scope>
    <source>
        <strain evidence="1 2">S4060-1</strain>
    </source>
</reference>
<evidence type="ECO:0000313" key="1">
    <source>
        <dbReference type="EMBL" id="KZN63333.1"/>
    </source>
</evidence>
<dbReference type="EMBL" id="AUXX01000034">
    <property type="protein sequence ID" value="KZN63333.1"/>
    <property type="molecule type" value="Genomic_DNA"/>
</dbReference>
<organism evidence="1 2">
    <name type="scientific">Pseudoalteromonas luteoviolacea S4060-1</name>
    <dbReference type="NCBI Taxonomy" id="1365257"/>
    <lineage>
        <taxon>Bacteria</taxon>
        <taxon>Pseudomonadati</taxon>
        <taxon>Pseudomonadota</taxon>
        <taxon>Gammaproteobacteria</taxon>
        <taxon>Alteromonadales</taxon>
        <taxon>Pseudoalteromonadaceae</taxon>
        <taxon>Pseudoalteromonas</taxon>
    </lineage>
</organism>
<sequence>MEIDNLYAADDSCQMQLVSRGHHDIESFRKACERFLREWDERECELDTSKVKQTHWTTREPEDHETLVDEGDSVFTESDKENGFPVTIYNEWLPIRS</sequence>
<proteinExistence type="predicted"/>
<accession>A0A162C7A6</accession>
<dbReference type="RefSeq" id="WP_063382116.1">
    <property type="nucleotide sequence ID" value="NZ_AUXX01000034.1"/>
</dbReference>
<dbReference type="PATRIC" id="fig|1365257.3.peg.3739"/>
<gene>
    <name evidence="1" type="ORF">N478_03525</name>
</gene>
<protein>
    <submittedName>
        <fullName evidence="1">Uncharacterized protein</fullName>
    </submittedName>
</protein>
<dbReference type="AlphaFoldDB" id="A0A162C7A6"/>
<name>A0A162C7A6_9GAMM</name>
<evidence type="ECO:0000313" key="2">
    <source>
        <dbReference type="Proteomes" id="UP000076661"/>
    </source>
</evidence>
<dbReference type="Proteomes" id="UP000076661">
    <property type="component" value="Unassembled WGS sequence"/>
</dbReference>
<comment type="caution">
    <text evidence="1">The sequence shown here is derived from an EMBL/GenBank/DDBJ whole genome shotgun (WGS) entry which is preliminary data.</text>
</comment>